<evidence type="ECO:0000313" key="3">
    <source>
        <dbReference type="Proteomes" id="UP001497644"/>
    </source>
</evidence>
<gene>
    <name evidence="2" type="ORF">LPLAT_LOCUS1443</name>
</gene>
<organism evidence="2 3">
    <name type="scientific">Lasius platythorax</name>
    <dbReference type="NCBI Taxonomy" id="488582"/>
    <lineage>
        <taxon>Eukaryota</taxon>
        <taxon>Metazoa</taxon>
        <taxon>Ecdysozoa</taxon>
        <taxon>Arthropoda</taxon>
        <taxon>Hexapoda</taxon>
        <taxon>Insecta</taxon>
        <taxon>Pterygota</taxon>
        <taxon>Neoptera</taxon>
        <taxon>Endopterygota</taxon>
        <taxon>Hymenoptera</taxon>
        <taxon>Apocrita</taxon>
        <taxon>Aculeata</taxon>
        <taxon>Formicoidea</taxon>
        <taxon>Formicidae</taxon>
        <taxon>Formicinae</taxon>
        <taxon>Lasius</taxon>
        <taxon>Lasius</taxon>
    </lineage>
</organism>
<name>A0AAV2N4W9_9HYME</name>
<proteinExistence type="predicted"/>
<dbReference type="AlphaFoldDB" id="A0AAV2N4W9"/>
<feature type="compositionally biased region" description="Basic and acidic residues" evidence="1">
    <location>
        <begin position="27"/>
        <end position="36"/>
    </location>
</feature>
<reference evidence="2" key="1">
    <citation type="submission" date="2024-04" db="EMBL/GenBank/DDBJ databases">
        <authorList>
            <consortium name="Molecular Ecology Group"/>
        </authorList>
    </citation>
    <scope>NUCLEOTIDE SEQUENCE</scope>
</reference>
<evidence type="ECO:0000313" key="2">
    <source>
        <dbReference type="EMBL" id="CAL1674918.1"/>
    </source>
</evidence>
<dbReference type="Proteomes" id="UP001497644">
    <property type="component" value="Chromosome 10"/>
</dbReference>
<accession>A0AAV2N4W9</accession>
<sequence>MPSISISFSRPYPSGKSEGGGGSETEVEVRLERQRDSPVATGAYKRIMLGRAGAEMPACKRNQFAIRYDPGNSGLA</sequence>
<feature type="region of interest" description="Disordered" evidence="1">
    <location>
        <begin position="1"/>
        <end position="36"/>
    </location>
</feature>
<protein>
    <submittedName>
        <fullName evidence="2">Uncharacterized protein</fullName>
    </submittedName>
</protein>
<dbReference type="EMBL" id="OZ034833">
    <property type="protein sequence ID" value="CAL1674918.1"/>
    <property type="molecule type" value="Genomic_DNA"/>
</dbReference>
<evidence type="ECO:0000256" key="1">
    <source>
        <dbReference type="SAM" id="MobiDB-lite"/>
    </source>
</evidence>
<keyword evidence="3" id="KW-1185">Reference proteome</keyword>